<dbReference type="Pfam" id="PF01734">
    <property type="entry name" value="Patatin"/>
    <property type="match status" value="1"/>
</dbReference>
<dbReference type="GO" id="GO:0046486">
    <property type="term" value="P:glycerolipid metabolic process"/>
    <property type="evidence" value="ECO:0007669"/>
    <property type="project" value="UniProtKB-ARBA"/>
</dbReference>
<dbReference type="PANTHER" id="PTHR24185:SF1">
    <property type="entry name" value="CALCIUM-INDEPENDENT PHOSPHOLIPASE A2-GAMMA"/>
    <property type="match status" value="1"/>
</dbReference>
<dbReference type="SUPFAM" id="SSF52151">
    <property type="entry name" value="FabD/lysophospholipase-like"/>
    <property type="match status" value="1"/>
</dbReference>
<dbReference type="PROSITE" id="PS51635">
    <property type="entry name" value="PNPLA"/>
    <property type="match status" value="1"/>
</dbReference>
<feature type="domain" description="PNPLA" evidence="5">
    <location>
        <begin position="16"/>
        <end position="220"/>
    </location>
</feature>
<dbReference type="CDD" id="cd07216">
    <property type="entry name" value="Pat17_PNPLA8_PNPLA9_like3"/>
    <property type="match status" value="1"/>
</dbReference>
<dbReference type="PANTHER" id="PTHR24185">
    <property type="entry name" value="CALCIUM-INDEPENDENT PHOSPHOLIPASE A2-GAMMA"/>
    <property type="match status" value="1"/>
</dbReference>
<reference evidence="6" key="1">
    <citation type="journal article" date="2020" name="Stud. Mycol.">
        <title>101 Dothideomycetes genomes: a test case for predicting lifestyles and emergence of pathogens.</title>
        <authorList>
            <person name="Haridas S."/>
            <person name="Albert R."/>
            <person name="Binder M."/>
            <person name="Bloem J."/>
            <person name="Labutti K."/>
            <person name="Salamov A."/>
            <person name="Andreopoulos B."/>
            <person name="Baker S."/>
            <person name="Barry K."/>
            <person name="Bills G."/>
            <person name="Bluhm B."/>
            <person name="Cannon C."/>
            <person name="Castanera R."/>
            <person name="Culley D."/>
            <person name="Daum C."/>
            <person name="Ezra D."/>
            <person name="Gonzalez J."/>
            <person name="Henrissat B."/>
            <person name="Kuo A."/>
            <person name="Liang C."/>
            <person name="Lipzen A."/>
            <person name="Lutzoni F."/>
            <person name="Magnuson J."/>
            <person name="Mondo S."/>
            <person name="Nolan M."/>
            <person name="Ohm R."/>
            <person name="Pangilinan J."/>
            <person name="Park H.-J."/>
            <person name="Ramirez L."/>
            <person name="Alfaro M."/>
            <person name="Sun H."/>
            <person name="Tritt A."/>
            <person name="Yoshinaga Y."/>
            <person name="Zwiers L.-H."/>
            <person name="Turgeon B."/>
            <person name="Goodwin S."/>
            <person name="Spatafora J."/>
            <person name="Crous P."/>
            <person name="Grigoriev I."/>
        </authorList>
    </citation>
    <scope>NUCLEOTIDE SEQUENCE</scope>
    <source>
        <strain evidence="6">CBS 122367</strain>
    </source>
</reference>
<feature type="active site" description="Nucleophile" evidence="4">
    <location>
        <position position="62"/>
    </location>
</feature>
<gene>
    <name evidence="6" type="ORF">K458DRAFT_379337</name>
</gene>
<dbReference type="AlphaFoldDB" id="A0A6G1IF30"/>
<sequence>MSDTVDKAAPGPLRLLALDGGGVRGLSELLVLQEVMRRIKHAKNLDKEPLPCEYFDLIGGTSTGGLIALLLGRLKLSAESAKNAYLELAGTVFSERKWKFQDGTFKASKLEEAIQQKVEQALGQGSKNARMIDPKDKDPRCKVFVCAVGAPDTAAAVGPTLFRTYEVVRNRSDDCMIWEAGRATSAAPTFFKRIYIGNEGAKVAYLDAGLGYNNPISQVLNEALDVFGTERQLGCIVSLGTGESDAQDYKQPDWFEKIVPVQLVKSLETIATNTARVAQDYERKFQGCPHVYFRLNVRRSIGRMALDEWRKLPNISYLTGNYLKEAAVSCDVDRLVQLLIGKSKESTVSLEAVGMHKT</sequence>
<dbReference type="GO" id="GO:0047499">
    <property type="term" value="F:calcium-independent phospholipase A2 activity"/>
    <property type="evidence" value="ECO:0007669"/>
    <property type="project" value="TreeGrafter"/>
</dbReference>
<evidence type="ECO:0000313" key="7">
    <source>
        <dbReference type="Proteomes" id="UP000799291"/>
    </source>
</evidence>
<dbReference type="GO" id="GO:0016042">
    <property type="term" value="P:lipid catabolic process"/>
    <property type="evidence" value="ECO:0007669"/>
    <property type="project" value="UniProtKB-UniRule"/>
</dbReference>
<feature type="active site" description="Proton acceptor" evidence="4">
    <location>
        <position position="207"/>
    </location>
</feature>
<name>A0A6G1IF30_9PLEO</name>
<dbReference type="GO" id="GO:0019369">
    <property type="term" value="P:arachidonate metabolic process"/>
    <property type="evidence" value="ECO:0007669"/>
    <property type="project" value="TreeGrafter"/>
</dbReference>
<dbReference type="InterPro" id="IPR016035">
    <property type="entry name" value="Acyl_Trfase/lysoPLipase"/>
</dbReference>
<evidence type="ECO:0000313" key="6">
    <source>
        <dbReference type="EMBL" id="KAF2676826.1"/>
    </source>
</evidence>
<feature type="short sequence motif" description="GXSXG" evidence="4">
    <location>
        <begin position="60"/>
        <end position="64"/>
    </location>
</feature>
<keyword evidence="7" id="KW-1185">Reference proteome</keyword>
<evidence type="ECO:0000256" key="2">
    <source>
        <dbReference type="ARBA" id="ARBA00022963"/>
    </source>
</evidence>
<keyword evidence="1 4" id="KW-0378">Hydrolase</keyword>
<dbReference type="GO" id="GO:0016020">
    <property type="term" value="C:membrane"/>
    <property type="evidence" value="ECO:0007669"/>
    <property type="project" value="TreeGrafter"/>
</dbReference>
<dbReference type="Gene3D" id="3.40.1090.10">
    <property type="entry name" value="Cytosolic phospholipase A2 catalytic domain"/>
    <property type="match status" value="1"/>
</dbReference>
<evidence type="ECO:0000259" key="5">
    <source>
        <dbReference type="PROSITE" id="PS51635"/>
    </source>
</evidence>
<dbReference type="InterPro" id="IPR002641">
    <property type="entry name" value="PNPLA_dom"/>
</dbReference>
<comment type="caution">
    <text evidence="4">Lacks conserved residue(s) required for the propagation of feature annotation.</text>
</comment>
<dbReference type="OrthoDB" id="1658288at2759"/>
<proteinExistence type="predicted"/>
<dbReference type="Proteomes" id="UP000799291">
    <property type="component" value="Unassembled WGS sequence"/>
</dbReference>
<protein>
    <submittedName>
        <fullName evidence="6">FabD/lysophospholipase-like protein</fullName>
    </submittedName>
</protein>
<accession>A0A6G1IF30</accession>
<evidence type="ECO:0000256" key="1">
    <source>
        <dbReference type="ARBA" id="ARBA00022801"/>
    </source>
</evidence>
<feature type="short sequence motif" description="GXGXXG" evidence="4">
    <location>
        <begin position="20"/>
        <end position="25"/>
    </location>
</feature>
<evidence type="ECO:0000256" key="3">
    <source>
        <dbReference type="ARBA" id="ARBA00023098"/>
    </source>
</evidence>
<organism evidence="6 7">
    <name type="scientific">Lentithecium fluviatile CBS 122367</name>
    <dbReference type="NCBI Taxonomy" id="1168545"/>
    <lineage>
        <taxon>Eukaryota</taxon>
        <taxon>Fungi</taxon>
        <taxon>Dikarya</taxon>
        <taxon>Ascomycota</taxon>
        <taxon>Pezizomycotina</taxon>
        <taxon>Dothideomycetes</taxon>
        <taxon>Pleosporomycetidae</taxon>
        <taxon>Pleosporales</taxon>
        <taxon>Massarineae</taxon>
        <taxon>Lentitheciaceae</taxon>
        <taxon>Lentithecium</taxon>
    </lineage>
</organism>
<keyword evidence="2 4" id="KW-0442">Lipid degradation</keyword>
<dbReference type="EMBL" id="MU005629">
    <property type="protein sequence ID" value="KAF2676826.1"/>
    <property type="molecule type" value="Genomic_DNA"/>
</dbReference>
<evidence type="ECO:0000256" key="4">
    <source>
        <dbReference type="PROSITE-ProRule" id="PRU01161"/>
    </source>
</evidence>
<keyword evidence="3 4" id="KW-0443">Lipid metabolism</keyword>